<dbReference type="InterPro" id="IPR027417">
    <property type="entry name" value="P-loop_NTPase"/>
</dbReference>
<dbReference type="PROSITE" id="PS50893">
    <property type="entry name" value="ABC_TRANSPORTER_2"/>
    <property type="match status" value="1"/>
</dbReference>
<evidence type="ECO:0000256" key="5">
    <source>
        <dbReference type="ARBA" id="ARBA00022737"/>
    </source>
</evidence>
<evidence type="ECO:0000256" key="7">
    <source>
        <dbReference type="ARBA" id="ARBA00022840"/>
    </source>
</evidence>
<keyword evidence="9" id="KW-0472">Membrane</keyword>
<evidence type="ECO:0000256" key="9">
    <source>
        <dbReference type="ARBA" id="ARBA00023136"/>
    </source>
</evidence>
<dbReference type="InterPro" id="IPR026082">
    <property type="entry name" value="ABCA"/>
</dbReference>
<reference evidence="11" key="1">
    <citation type="submission" date="2021-02" db="EMBL/GenBank/DDBJ databases">
        <authorList>
            <person name="Nowell W R."/>
        </authorList>
    </citation>
    <scope>NUCLEOTIDE SEQUENCE</scope>
</reference>
<dbReference type="SUPFAM" id="SSF52540">
    <property type="entry name" value="P-loop containing nucleoside triphosphate hydrolases"/>
    <property type="match status" value="1"/>
</dbReference>
<dbReference type="FunFam" id="3.40.50.300:FF:000335">
    <property type="entry name" value="ATP binding cassette subfamily A member 5"/>
    <property type="match status" value="1"/>
</dbReference>
<comment type="caution">
    <text evidence="11">The sequence shown here is derived from an EMBL/GenBank/DDBJ whole genome shotgun (WGS) entry which is preliminary data.</text>
</comment>
<keyword evidence="6" id="KW-0547">Nucleotide-binding</keyword>
<evidence type="ECO:0000256" key="2">
    <source>
        <dbReference type="ARBA" id="ARBA00008869"/>
    </source>
</evidence>
<organism evidence="11 13">
    <name type="scientific">Rotaria sordida</name>
    <dbReference type="NCBI Taxonomy" id="392033"/>
    <lineage>
        <taxon>Eukaryota</taxon>
        <taxon>Metazoa</taxon>
        <taxon>Spiralia</taxon>
        <taxon>Gnathifera</taxon>
        <taxon>Rotifera</taxon>
        <taxon>Eurotatoria</taxon>
        <taxon>Bdelloidea</taxon>
        <taxon>Philodinida</taxon>
        <taxon>Philodinidae</taxon>
        <taxon>Rotaria</taxon>
    </lineage>
</organism>
<name>A0A815JPS2_9BILA</name>
<keyword evidence="8" id="KW-1133">Transmembrane helix</keyword>
<dbReference type="Proteomes" id="UP000663854">
    <property type="component" value="Unassembled WGS sequence"/>
</dbReference>
<dbReference type="GO" id="GO:0140359">
    <property type="term" value="F:ABC-type transporter activity"/>
    <property type="evidence" value="ECO:0007669"/>
    <property type="project" value="InterPro"/>
</dbReference>
<evidence type="ECO:0000313" key="13">
    <source>
        <dbReference type="Proteomes" id="UP000663854"/>
    </source>
</evidence>
<comment type="similarity">
    <text evidence="2">Belongs to the ABC transporter superfamily. ABCA family.</text>
</comment>
<dbReference type="GO" id="GO:0016887">
    <property type="term" value="F:ATP hydrolysis activity"/>
    <property type="evidence" value="ECO:0007669"/>
    <property type="project" value="InterPro"/>
</dbReference>
<keyword evidence="4" id="KW-0812">Transmembrane</keyword>
<dbReference type="EMBL" id="CAJNOH010004957">
    <property type="protein sequence ID" value="CAF1384986.1"/>
    <property type="molecule type" value="Genomic_DNA"/>
</dbReference>
<dbReference type="AlphaFoldDB" id="A0A815JPS2"/>
<dbReference type="InterPro" id="IPR003593">
    <property type="entry name" value="AAA+_ATPase"/>
</dbReference>
<dbReference type="EMBL" id="CAJNOL010006427">
    <property type="protein sequence ID" value="CAF1617819.1"/>
    <property type="molecule type" value="Genomic_DNA"/>
</dbReference>
<feature type="domain" description="ABC transporter" evidence="10">
    <location>
        <begin position="1"/>
        <end position="211"/>
    </location>
</feature>
<evidence type="ECO:0000256" key="8">
    <source>
        <dbReference type="ARBA" id="ARBA00022989"/>
    </source>
</evidence>
<evidence type="ECO:0000256" key="3">
    <source>
        <dbReference type="ARBA" id="ARBA00022448"/>
    </source>
</evidence>
<protein>
    <recommendedName>
        <fullName evidence="10">ABC transporter domain-containing protein</fullName>
    </recommendedName>
</protein>
<evidence type="ECO:0000256" key="4">
    <source>
        <dbReference type="ARBA" id="ARBA00022692"/>
    </source>
</evidence>
<dbReference type="Gene3D" id="3.40.50.300">
    <property type="entry name" value="P-loop containing nucleotide triphosphate hydrolases"/>
    <property type="match status" value="1"/>
</dbReference>
<dbReference type="CDD" id="cd03263">
    <property type="entry name" value="ABC_subfamily_A"/>
    <property type="match status" value="1"/>
</dbReference>
<evidence type="ECO:0000313" key="14">
    <source>
        <dbReference type="Proteomes" id="UP000663870"/>
    </source>
</evidence>
<proteinExistence type="inferred from homology"/>
<evidence type="ECO:0000313" key="12">
    <source>
        <dbReference type="EMBL" id="CAF1617819.1"/>
    </source>
</evidence>
<keyword evidence="3" id="KW-0813">Transport</keyword>
<dbReference type="InterPro" id="IPR056264">
    <property type="entry name" value="R2_ABCA1-4-like"/>
</dbReference>
<dbReference type="GO" id="GO:0016020">
    <property type="term" value="C:membrane"/>
    <property type="evidence" value="ECO:0007669"/>
    <property type="project" value="UniProtKB-SubCell"/>
</dbReference>
<evidence type="ECO:0000259" key="10">
    <source>
        <dbReference type="PROSITE" id="PS50893"/>
    </source>
</evidence>
<evidence type="ECO:0000313" key="11">
    <source>
        <dbReference type="EMBL" id="CAF1384986.1"/>
    </source>
</evidence>
<keyword evidence="7" id="KW-0067">ATP-binding</keyword>
<dbReference type="Pfam" id="PF00005">
    <property type="entry name" value="ABC_tran"/>
    <property type="match status" value="1"/>
</dbReference>
<dbReference type="Proteomes" id="UP000663870">
    <property type="component" value="Unassembled WGS sequence"/>
</dbReference>
<evidence type="ECO:0000256" key="1">
    <source>
        <dbReference type="ARBA" id="ARBA00004141"/>
    </source>
</evidence>
<keyword evidence="14" id="KW-1185">Reference proteome</keyword>
<keyword evidence="5" id="KW-0677">Repeat</keyword>
<sequence length="296" mass="33958">MGIRSGECFGLCGVNGARKTTTFRMLIGDLYPTAGYAHIHGFDSMKERREVFKYIGYCPQFNGLFDELTPIEHMLLMALLRGIYYHDEGQHVYQLLKRLDLCEYLNIPVRKLSLGNRRKLSTAMALVDNPSILFLDEPTSGMDPSSRRFLWNVIRSLVKEGKSIIITSHSMEECEVLCSSIAIMVNGCFRCLGSTQHLKNRFGNGYTIKIRLKSSTNSTLDQTILNCFSSNFILKERHINILQYEIAEIHVSLKDIFSKLENLFIYERITDYSVSQNTLDNVFVNFVRDQFDASQQ</sequence>
<dbReference type="InterPro" id="IPR003439">
    <property type="entry name" value="ABC_transporter-like_ATP-bd"/>
</dbReference>
<dbReference type="SMART" id="SM00382">
    <property type="entry name" value="AAA"/>
    <property type="match status" value="1"/>
</dbReference>
<dbReference type="PANTHER" id="PTHR19229">
    <property type="entry name" value="ATP-BINDING CASSETTE TRANSPORTER SUBFAMILY A ABCA"/>
    <property type="match status" value="1"/>
</dbReference>
<dbReference type="GO" id="GO:0005524">
    <property type="term" value="F:ATP binding"/>
    <property type="evidence" value="ECO:0007669"/>
    <property type="project" value="UniProtKB-KW"/>
</dbReference>
<dbReference type="Pfam" id="PF23321">
    <property type="entry name" value="R1_ABCA1"/>
    <property type="match status" value="1"/>
</dbReference>
<dbReference type="GO" id="GO:0005319">
    <property type="term" value="F:lipid transporter activity"/>
    <property type="evidence" value="ECO:0007669"/>
    <property type="project" value="TreeGrafter"/>
</dbReference>
<gene>
    <name evidence="12" type="ORF">JXQ802_LOCUS50203</name>
    <name evidence="11" type="ORF">PYM288_LOCUS34049</name>
</gene>
<accession>A0A815JPS2</accession>
<evidence type="ECO:0000256" key="6">
    <source>
        <dbReference type="ARBA" id="ARBA00022741"/>
    </source>
</evidence>
<dbReference type="PANTHER" id="PTHR19229:SF36">
    <property type="entry name" value="ATP-BINDING CASSETTE SUB-FAMILY A MEMBER 2"/>
    <property type="match status" value="1"/>
</dbReference>
<comment type="subcellular location">
    <subcellularLocation>
        <location evidence="1">Membrane</location>
        <topology evidence="1">Multi-pass membrane protein</topology>
    </subcellularLocation>
</comment>